<gene>
    <name evidence="1" type="ORF">ACFSTE_16925</name>
</gene>
<sequence>MKKLSIITLFIVVQFSFSQEDLIFKGKKHKLGFIVGYGAQHLNQLLSNINEKDANSIKEFLIKNKIKPDEAGLDVTYSYEVTYFQAQYYYSLLRKSSWGIDLLSQPQYNLTKYKHLDKAVATIDGYEVGLNVGILIRKNFINDLLSFYALISSGPHYVKGTPARQSDGFIFSDNFVAGLTIKILKDAYIDIRPGFRHISNAGLKYPNGGVNDFFISGGLMLAL</sequence>
<dbReference type="Pfam" id="PF09411">
    <property type="entry name" value="PagL"/>
    <property type="match status" value="1"/>
</dbReference>
<keyword evidence="2" id="KW-1185">Reference proteome</keyword>
<dbReference type="RefSeq" id="WP_378254560.1">
    <property type="nucleotide sequence ID" value="NZ_JBHSJV010000001.1"/>
</dbReference>
<name>A0ABW5NA70_9FLAO</name>
<keyword evidence="1" id="KW-0378">Hydrolase</keyword>
<protein>
    <submittedName>
        <fullName evidence="1">Acyloxyacyl hydrolase</fullName>
    </submittedName>
</protein>
<evidence type="ECO:0000313" key="2">
    <source>
        <dbReference type="Proteomes" id="UP001597459"/>
    </source>
</evidence>
<comment type="caution">
    <text evidence="1">The sequence shown here is derived from an EMBL/GenBank/DDBJ whole genome shotgun (WGS) entry which is preliminary data.</text>
</comment>
<reference evidence="2" key="1">
    <citation type="journal article" date="2019" name="Int. J. Syst. Evol. Microbiol.">
        <title>The Global Catalogue of Microorganisms (GCM) 10K type strain sequencing project: providing services to taxonomists for standard genome sequencing and annotation.</title>
        <authorList>
            <consortium name="The Broad Institute Genomics Platform"/>
            <consortium name="The Broad Institute Genome Sequencing Center for Infectious Disease"/>
            <person name="Wu L."/>
            <person name="Ma J."/>
        </authorList>
    </citation>
    <scope>NUCLEOTIDE SEQUENCE [LARGE SCALE GENOMIC DNA]</scope>
    <source>
        <strain evidence="2">KCTC 42423</strain>
    </source>
</reference>
<dbReference type="Proteomes" id="UP001597459">
    <property type="component" value="Unassembled WGS sequence"/>
</dbReference>
<dbReference type="EMBL" id="JBHULX010000039">
    <property type="protein sequence ID" value="MFD2592522.1"/>
    <property type="molecule type" value="Genomic_DNA"/>
</dbReference>
<dbReference type="Gene3D" id="2.40.160.20">
    <property type="match status" value="1"/>
</dbReference>
<proteinExistence type="predicted"/>
<dbReference type="InterPro" id="IPR018550">
    <property type="entry name" value="Lipid-A_deacylase-rel"/>
</dbReference>
<evidence type="ECO:0000313" key="1">
    <source>
        <dbReference type="EMBL" id="MFD2592522.1"/>
    </source>
</evidence>
<accession>A0ABW5NA70</accession>
<dbReference type="GO" id="GO:0016787">
    <property type="term" value="F:hydrolase activity"/>
    <property type="evidence" value="ECO:0007669"/>
    <property type="project" value="UniProtKB-KW"/>
</dbReference>
<organism evidence="1 2">
    <name type="scientific">Aquimarina hainanensis</name>
    <dbReference type="NCBI Taxonomy" id="1578017"/>
    <lineage>
        <taxon>Bacteria</taxon>
        <taxon>Pseudomonadati</taxon>
        <taxon>Bacteroidota</taxon>
        <taxon>Flavobacteriia</taxon>
        <taxon>Flavobacteriales</taxon>
        <taxon>Flavobacteriaceae</taxon>
        <taxon>Aquimarina</taxon>
    </lineage>
</organism>